<evidence type="ECO:0000256" key="2">
    <source>
        <dbReference type="SAM" id="Phobius"/>
    </source>
</evidence>
<sequence length="335" mass="37098">MPLTPHQSLALALLILYTPALIPTSLLLYRHSLGHVWGWLYLFIFTLLRIVGAALQFASGYTHGSENGLRIAAEMFASIGVMTLLLGMLEEIEIVKPSLPTNPIPPRLWTLLYLSQYAAFILSIVFTATGRDDLGYASAAIVACLFVAQVGIVISFYFSLRRTPSASEQDSSPTLDLHNTTASDSSTSNLKSGDVSSSRIPRLSKAKATTLLHIFLLSTPFLAVRVVYMLLATFTHDSSLTRRDLPNNTNDQHGGTQAWTKAETERYILPNVYVVAFMQYAMEFVVFALFVAGGFVVPALRRDRLREGNGERSLIDSRDTNRRSNRGWFGFSNPL</sequence>
<organism evidence="4 5">
    <name type="scientific">Aspergillus granulosus</name>
    <dbReference type="NCBI Taxonomy" id="176169"/>
    <lineage>
        <taxon>Eukaryota</taxon>
        <taxon>Fungi</taxon>
        <taxon>Dikarya</taxon>
        <taxon>Ascomycota</taxon>
        <taxon>Pezizomycotina</taxon>
        <taxon>Eurotiomycetes</taxon>
        <taxon>Eurotiomycetidae</taxon>
        <taxon>Eurotiales</taxon>
        <taxon>Aspergillaceae</taxon>
        <taxon>Aspergillus</taxon>
        <taxon>Aspergillus subgen. Nidulantes</taxon>
    </lineage>
</organism>
<evidence type="ECO:0000259" key="3">
    <source>
        <dbReference type="Pfam" id="PF24800"/>
    </source>
</evidence>
<feature type="domain" description="DUF7702" evidence="3">
    <location>
        <begin position="3"/>
        <end position="164"/>
    </location>
</feature>
<feature type="transmembrane region" description="Helical" evidence="2">
    <location>
        <begin position="277"/>
        <end position="300"/>
    </location>
</feature>
<evidence type="ECO:0000256" key="1">
    <source>
        <dbReference type="SAM" id="MobiDB-lite"/>
    </source>
</evidence>
<feature type="transmembrane region" description="Helical" evidence="2">
    <location>
        <begin position="211"/>
        <end position="231"/>
    </location>
</feature>
<feature type="region of interest" description="Disordered" evidence="1">
    <location>
        <begin position="166"/>
        <end position="197"/>
    </location>
</feature>
<keyword evidence="2" id="KW-0472">Membrane</keyword>
<dbReference type="PANTHER" id="PTHR42109:SF2">
    <property type="entry name" value="INTEGRAL MEMBRANE PROTEIN"/>
    <property type="match status" value="1"/>
</dbReference>
<protein>
    <recommendedName>
        <fullName evidence="3">DUF7702 domain-containing protein</fullName>
    </recommendedName>
</protein>
<dbReference type="EMBL" id="JBFXLT010000029">
    <property type="protein sequence ID" value="KAL2815130.1"/>
    <property type="molecule type" value="Genomic_DNA"/>
</dbReference>
<evidence type="ECO:0000313" key="5">
    <source>
        <dbReference type="Proteomes" id="UP001610334"/>
    </source>
</evidence>
<keyword evidence="5" id="KW-1185">Reference proteome</keyword>
<feature type="transmembrane region" description="Helical" evidence="2">
    <location>
        <begin position="134"/>
        <end position="158"/>
    </location>
</feature>
<feature type="transmembrane region" description="Helical" evidence="2">
    <location>
        <begin position="36"/>
        <end position="59"/>
    </location>
</feature>
<keyword evidence="2" id="KW-0812">Transmembrane</keyword>
<name>A0ABR4HIG2_9EURO</name>
<dbReference type="InterPro" id="IPR056119">
    <property type="entry name" value="DUF7702"/>
</dbReference>
<accession>A0ABR4HIG2</accession>
<feature type="transmembrane region" description="Helical" evidence="2">
    <location>
        <begin position="6"/>
        <end position="29"/>
    </location>
</feature>
<gene>
    <name evidence="4" type="ORF">BJX63DRAFT_170031</name>
</gene>
<dbReference type="Proteomes" id="UP001610334">
    <property type="component" value="Unassembled WGS sequence"/>
</dbReference>
<proteinExistence type="predicted"/>
<keyword evidence="2" id="KW-1133">Transmembrane helix</keyword>
<reference evidence="4 5" key="1">
    <citation type="submission" date="2024-07" db="EMBL/GenBank/DDBJ databases">
        <title>Section-level genome sequencing and comparative genomics of Aspergillus sections Usti and Cavernicolus.</title>
        <authorList>
            <consortium name="Lawrence Berkeley National Laboratory"/>
            <person name="Nybo J.L."/>
            <person name="Vesth T.C."/>
            <person name="Theobald S."/>
            <person name="Frisvad J.C."/>
            <person name="Larsen T.O."/>
            <person name="Kjaerboelling I."/>
            <person name="Rothschild-Mancinelli K."/>
            <person name="Lyhne E.K."/>
            <person name="Kogle M.E."/>
            <person name="Barry K."/>
            <person name="Clum A."/>
            <person name="Na H."/>
            <person name="Ledsgaard L."/>
            <person name="Lin J."/>
            <person name="Lipzen A."/>
            <person name="Kuo A."/>
            <person name="Riley R."/>
            <person name="Mondo S."/>
            <person name="Labutti K."/>
            <person name="Haridas S."/>
            <person name="Pangalinan J."/>
            <person name="Salamov A.A."/>
            <person name="Simmons B.A."/>
            <person name="Magnuson J.K."/>
            <person name="Chen J."/>
            <person name="Drula E."/>
            <person name="Henrissat B."/>
            <person name="Wiebenga A."/>
            <person name="Lubbers R.J."/>
            <person name="Gomes A.C."/>
            <person name="Makela M.R."/>
            <person name="Stajich J."/>
            <person name="Grigoriev I.V."/>
            <person name="Mortensen U.H."/>
            <person name="De Vries R.P."/>
            <person name="Baker S.E."/>
            <person name="Andersen M.R."/>
        </authorList>
    </citation>
    <scope>NUCLEOTIDE SEQUENCE [LARGE SCALE GENOMIC DNA]</scope>
    <source>
        <strain evidence="4 5">CBS 588.65</strain>
    </source>
</reference>
<feature type="transmembrane region" description="Helical" evidence="2">
    <location>
        <begin position="71"/>
        <end position="89"/>
    </location>
</feature>
<comment type="caution">
    <text evidence="4">The sequence shown here is derived from an EMBL/GenBank/DDBJ whole genome shotgun (WGS) entry which is preliminary data.</text>
</comment>
<dbReference type="Pfam" id="PF24800">
    <property type="entry name" value="DUF7702"/>
    <property type="match status" value="1"/>
</dbReference>
<feature type="transmembrane region" description="Helical" evidence="2">
    <location>
        <begin position="110"/>
        <end position="128"/>
    </location>
</feature>
<dbReference type="PANTHER" id="PTHR42109">
    <property type="entry name" value="UNPLACED GENOMIC SCAFFOLD UM_SCAF_CONTIG_1.265, WHOLE GENOME SHOTGUN SEQUENCE"/>
    <property type="match status" value="1"/>
</dbReference>
<evidence type="ECO:0000313" key="4">
    <source>
        <dbReference type="EMBL" id="KAL2815130.1"/>
    </source>
</evidence>